<organism evidence="3">
    <name type="scientific">Halalkalibacterium halodurans</name>
    <name type="common">Bacillus halodurans</name>
    <dbReference type="NCBI Taxonomy" id="86665"/>
    <lineage>
        <taxon>Bacteria</taxon>
        <taxon>Bacillati</taxon>
        <taxon>Bacillota</taxon>
        <taxon>Bacilli</taxon>
        <taxon>Bacillales</taxon>
        <taxon>Bacillaceae</taxon>
        <taxon>Halalkalibacterium (ex Joshi et al. 2022)</taxon>
    </lineage>
</organism>
<comment type="caution">
    <text evidence="3">The sequence shown here is derived from an EMBL/GenBank/DDBJ whole genome shotgun (WGS) entry which is preliminary data.</text>
</comment>
<evidence type="ECO:0000313" key="3">
    <source>
        <dbReference type="EMBL" id="KOO40075.1"/>
    </source>
</evidence>
<evidence type="ECO:0000256" key="1">
    <source>
        <dbReference type="ARBA" id="ARBA00006739"/>
    </source>
</evidence>
<dbReference type="Pfam" id="PF13692">
    <property type="entry name" value="Glyco_trans_1_4"/>
    <property type="match status" value="1"/>
</dbReference>
<dbReference type="SUPFAM" id="SSF53448">
    <property type="entry name" value="Nucleotide-diphospho-sugar transferases"/>
    <property type="match status" value="1"/>
</dbReference>
<dbReference type="Gene3D" id="3.90.550.10">
    <property type="entry name" value="Spore Coat Polysaccharide Biosynthesis Protein SpsA, Chain A"/>
    <property type="match status" value="1"/>
</dbReference>
<accession>A0A0M0KMR3</accession>
<dbReference type="SUPFAM" id="SSF53756">
    <property type="entry name" value="UDP-Glycosyltransferase/glycogen phosphorylase"/>
    <property type="match status" value="1"/>
</dbReference>
<sequence length="732" mass="84064">MQQATAGKAERSFLRRAAIIEAECYKLLDEIEKGKQRIADKIKEYPHPDLYLAAANLEEHPLDRVKWINKALAHFNIAPIRLKQTGEKERTPYDSIDVAAKATNVKPNMEPKVTVIIPAYNSEDGIATSIESILQQTWTNIEILVVDDCSTDGTTALIKRYAASDDRVKYLKTEINSGAYVARNIALQQAAGEFVTINDADDWSHPAKIETQVNHLLEHPQVIANTSQQARMTEELTFFRRGKPGEYIFANMSSLMFRKNPVMENLGFWDSVRFGADGEFKRRLKKVFGEKAVVDLASGPYSFQRQTKGSLTGNHVFGFHGYFMGVRKEYFDSYSNYHRVAESLRYDFPQEPRLFAVPEPMWPQREKKTADGRRHFDVIIASEFRLLGGTNMSNVEEIKAQKQKGLRTGLMQMSRYDFQSRKEMNPHIRELLDGDLVQMVVYGEEISCDLLIIRHPPVLQEWQKYLPNVKAKRVNVIVNQPPKRDYSKKGNTLYTIPDCAKRMKEYFGTTGTWYPIGPLVREALLTHHSHELHPISLASEDWVNIIDVQEWKRASRPLRSEKIKIGRHSRDQYVKWPIDRTELFKVYPESAPFEVHVLGGAAAPMKVVGELPANWYVYEFGEMHPKEFLATLDVFVYYTHPDWIEAFGRVIFEAMAVGVPVVIPPIYEQLFGDAALYAEPDDVQETIVQLMDNPDFYESQVEKAQAYVEANFGYTKHISRIESFIFDRTNHS</sequence>
<comment type="similarity">
    <text evidence="1">Belongs to the glycosyltransferase 2 family.</text>
</comment>
<protein>
    <submittedName>
        <fullName evidence="3">Glycosyl transferase family A</fullName>
    </submittedName>
</protein>
<keyword evidence="3" id="KW-0808">Transferase</keyword>
<reference evidence="3" key="1">
    <citation type="submission" date="2015-08" db="EMBL/GenBank/DDBJ databases">
        <title>Complete DNA Sequence of Pseudomonas syringae pv. actinidiae, the Causal Agent of Kiwifruit Canker Disease.</title>
        <authorList>
            <person name="Rikkerink E.H.A."/>
            <person name="Fineran P.C."/>
        </authorList>
    </citation>
    <scope>NUCLEOTIDE SEQUENCE</scope>
    <source>
        <strain evidence="3">DSM 13666</strain>
    </source>
</reference>
<dbReference type="GO" id="GO:0016758">
    <property type="term" value="F:hexosyltransferase activity"/>
    <property type="evidence" value="ECO:0007669"/>
    <property type="project" value="UniProtKB-ARBA"/>
</dbReference>
<dbReference type="PATRIC" id="fig|136160.3.peg.554"/>
<dbReference type="CDD" id="cd00761">
    <property type="entry name" value="Glyco_tranf_GTA_type"/>
    <property type="match status" value="1"/>
</dbReference>
<gene>
    <name evidence="3" type="ORF">AMD02_01755</name>
</gene>
<dbReference type="AlphaFoldDB" id="A0A0M0KMR3"/>
<evidence type="ECO:0000259" key="2">
    <source>
        <dbReference type="Pfam" id="PF00535"/>
    </source>
</evidence>
<dbReference type="InterPro" id="IPR029044">
    <property type="entry name" value="Nucleotide-diphossugar_trans"/>
</dbReference>
<dbReference type="Pfam" id="PF00535">
    <property type="entry name" value="Glycos_transf_2"/>
    <property type="match status" value="1"/>
</dbReference>
<dbReference type="EMBL" id="LILD01000001">
    <property type="protein sequence ID" value="KOO40075.1"/>
    <property type="molecule type" value="Genomic_DNA"/>
</dbReference>
<name>A0A0M0KMR3_ALKHA</name>
<dbReference type="PANTHER" id="PTHR22916:SF3">
    <property type="entry name" value="UDP-GLCNAC:BETAGAL BETA-1,3-N-ACETYLGLUCOSAMINYLTRANSFERASE-LIKE PROTEIN 1"/>
    <property type="match status" value="1"/>
</dbReference>
<feature type="domain" description="Glycosyltransferase 2-like" evidence="2">
    <location>
        <begin position="114"/>
        <end position="244"/>
    </location>
</feature>
<dbReference type="PANTHER" id="PTHR22916">
    <property type="entry name" value="GLYCOSYLTRANSFERASE"/>
    <property type="match status" value="1"/>
</dbReference>
<dbReference type="InterPro" id="IPR001173">
    <property type="entry name" value="Glyco_trans_2-like"/>
</dbReference>
<dbReference type="Gene3D" id="3.40.50.2000">
    <property type="entry name" value="Glycogen Phosphorylase B"/>
    <property type="match status" value="1"/>
</dbReference>
<proteinExistence type="inferred from homology"/>